<protein>
    <recommendedName>
        <fullName evidence="2">High-affinity zinc uptake system protein ZnuA</fullName>
    </recommendedName>
</protein>
<keyword evidence="5" id="KW-0406">Ion transport</keyword>
<evidence type="ECO:0000256" key="1">
    <source>
        <dbReference type="ARBA" id="ARBA00011028"/>
    </source>
</evidence>
<sequence>MIGRYKLGHWLGCISTLLVCTLSYAQEKLTIGITLHPYYSYVSTIVQDRANVLPLVDAGFNAHNYQPQPADLLRLQKMDVIVVNGIGHDDYAIKVLAAADQPSLKIIYANQQVPLLAAMGASVGDGARNPHTFVGIATSIQKVYTIAQALSEIDPQNGPFYQANARKFAKQMRQIKQQAMRQLLNANVQTLKVATTHNAYNYLLQEFGIEVSAVIEPAHGVEPSASQLQETIEKIHRSGINVLFYELDMPNRFVETIERETGVQLYRFSHMTHGEFTRDKVLQEMNDNTQTLVQAVQYASQLARERS</sequence>
<keyword evidence="5" id="KW-0862">Zinc</keyword>
<accession>A0A223MW25</accession>
<comment type="similarity">
    <text evidence="1 6">Belongs to the bacterial solute-binding protein 9 family.</text>
</comment>
<dbReference type="InterPro" id="IPR006127">
    <property type="entry name" value="ZnuA-like"/>
</dbReference>
<dbReference type="EMBL" id="CP022741">
    <property type="protein sequence ID" value="ASU21547.1"/>
    <property type="molecule type" value="Genomic_DNA"/>
</dbReference>
<dbReference type="GO" id="GO:0007155">
    <property type="term" value="P:cell adhesion"/>
    <property type="evidence" value="ECO:0007669"/>
    <property type="project" value="InterPro"/>
</dbReference>
<keyword evidence="4" id="KW-0732">Signal</keyword>
<evidence type="ECO:0000256" key="3">
    <source>
        <dbReference type="ARBA" id="ARBA00022448"/>
    </source>
</evidence>
<dbReference type="Pfam" id="PF01297">
    <property type="entry name" value="ZnuA"/>
    <property type="match status" value="1"/>
</dbReference>
<evidence type="ECO:0000313" key="8">
    <source>
        <dbReference type="Proteomes" id="UP000215148"/>
    </source>
</evidence>
<dbReference type="RefSeq" id="WP_094499674.1">
    <property type="nucleotide sequence ID" value="NZ_CAWNHI010000001.1"/>
</dbReference>
<keyword evidence="3 6" id="KW-0813">Transport</keyword>
<dbReference type="GO" id="GO:0046872">
    <property type="term" value="F:metal ion binding"/>
    <property type="evidence" value="ECO:0007669"/>
    <property type="project" value="InterPro"/>
</dbReference>
<dbReference type="SUPFAM" id="SSF53807">
    <property type="entry name" value="Helical backbone' metal receptor"/>
    <property type="match status" value="1"/>
</dbReference>
<evidence type="ECO:0000256" key="6">
    <source>
        <dbReference type="RuleBase" id="RU003512"/>
    </source>
</evidence>
<dbReference type="Proteomes" id="UP000215148">
    <property type="component" value="Chromosome 1"/>
</dbReference>
<dbReference type="PANTHER" id="PTHR42953:SF3">
    <property type="entry name" value="HIGH-AFFINITY ZINC UPTAKE SYSTEM PROTEIN ZNUA"/>
    <property type="match status" value="1"/>
</dbReference>
<dbReference type="GO" id="GO:0006829">
    <property type="term" value="P:zinc ion transport"/>
    <property type="evidence" value="ECO:0007669"/>
    <property type="project" value="UniProtKB-KW"/>
</dbReference>
<organism evidence="7 8">
    <name type="scientific">Vibrio qinghaiensis</name>
    <dbReference type="NCBI Taxonomy" id="2025808"/>
    <lineage>
        <taxon>Bacteria</taxon>
        <taxon>Pseudomonadati</taxon>
        <taxon>Pseudomonadota</taxon>
        <taxon>Gammaproteobacteria</taxon>
        <taxon>Vibrionales</taxon>
        <taxon>Vibrionaceae</taxon>
        <taxon>Vibrio</taxon>
    </lineage>
</organism>
<proteinExistence type="inferred from homology"/>
<dbReference type="AlphaFoldDB" id="A0A223MW25"/>
<dbReference type="PANTHER" id="PTHR42953">
    <property type="entry name" value="HIGH-AFFINITY ZINC UPTAKE SYSTEM PROTEIN ZNUA-RELATED"/>
    <property type="match status" value="1"/>
</dbReference>
<gene>
    <name evidence="7" type="ORF">CCZ37_02585</name>
</gene>
<dbReference type="InterPro" id="IPR050492">
    <property type="entry name" value="Bact_metal-bind_prot9"/>
</dbReference>
<evidence type="ECO:0000256" key="2">
    <source>
        <dbReference type="ARBA" id="ARBA00015915"/>
    </source>
</evidence>
<dbReference type="Gene3D" id="3.40.50.1980">
    <property type="entry name" value="Nitrogenase molybdenum iron protein domain"/>
    <property type="match status" value="2"/>
</dbReference>
<dbReference type="InterPro" id="IPR006128">
    <property type="entry name" value="Lipoprotein_PsaA-like"/>
</dbReference>
<evidence type="ECO:0000256" key="5">
    <source>
        <dbReference type="ARBA" id="ARBA00022906"/>
    </source>
</evidence>
<keyword evidence="5" id="KW-0864">Zinc transport</keyword>
<keyword evidence="8" id="KW-1185">Reference proteome</keyword>
<reference evidence="7 8" key="1">
    <citation type="submission" date="2017-08" db="EMBL/GenBank/DDBJ databases">
        <title>The Vibrio qinghaiensis sp.-Q67 is a luminous bacteria isolated firstly from Qinghai lake, Qinghai province, China, which has been proved to be very sensitive to detect environmental and food pollutants. Therefore, complete genome analysis of V. qinghaiensis sp.-Q67 highlights the potential application of this strain on detection of hazards in the contaminated environments.</title>
        <authorList>
            <person name="Gong L."/>
        </authorList>
    </citation>
    <scope>NUCLEOTIDE SEQUENCE [LARGE SCALE GENOMIC DNA]</scope>
    <source>
        <strain evidence="7 8">Q67</strain>
    </source>
</reference>
<dbReference type="KEGG" id="vqi:CCZ37_02585"/>
<dbReference type="PRINTS" id="PR00690">
    <property type="entry name" value="ADHESNFAMILY"/>
</dbReference>
<name>A0A223MW25_9VIBR</name>
<evidence type="ECO:0000256" key="4">
    <source>
        <dbReference type="ARBA" id="ARBA00022729"/>
    </source>
</evidence>
<evidence type="ECO:0000313" key="7">
    <source>
        <dbReference type="EMBL" id="ASU21547.1"/>
    </source>
</evidence>